<dbReference type="Gramene" id="TuG1812G0500000052.01.T01">
    <property type="protein sequence ID" value="TuG1812G0500000052.01.T01"/>
    <property type="gene ID" value="TuG1812G0500000052.01"/>
</dbReference>
<proteinExistence type="predicted"/>
<organism evidence="2 3">
    <name type="scientific">Triticum urartu</name>
    <name type="common">Red wild einkorn</name>
    <name type="synonym">Crithodium urartu</name>
    <dbReference type="NCBI Taxonomy" id="4572"/>
    <lineage>
        <taxon>Eukaryota</taxon>
        <taxon>Viridiplantae</taxon>
        <taxon>Streptophyta</taxon>
        <taxon>Embryophyta</taxon>
        <taxon>Tracheophyta</taxon>
        <taxon>Spermatophyta</taxon>
        <taxon>Magnoliopsida</taxon>
        <taxon>Liliopsida</taxon>
        <taxon>Poales</taxon>
        <taxon>Poaceae</taxon>
        <taxon>BOP clade</taxon>
        <taxon>Pooideae</taxon>
        <taxon>Triticodae</taxon>
        <taxon>Triticeae</taxon>
        <taxon>Triticinae</taxon>
        <taxon>Triticum</taxon>
    </lineage>
</organism>
<evidence type="ECO:0000256" key="1">
    <source>
        <dbReference type="SAM" id="MobiDB-lite"/>
    </source>
</evidence>
<evidence type="ECO:0000313" key="3">
    <source>
        <dbReference type="Proteomes" id="UP000015106"/>
    </source>
</evidence>
<keyword evidence="3" id="KW-1185">Reference proteome</keyword>
<dbReference type="EnsemblPlants" id="TuG1812G0500000052.01.T01">
    <property type="protein sequence ID" value="TuG1812G0500000052.01.T01"/>
    <property type="gene ID" value="TuG1812G0500000052.01"/>
</dbReference>
<protein>
    <submittedName>
        <fullName evidence="2">Uncharacterized protein</fullName>
    </submittedName>
</protein>
<accession>A0A8R7UAP0</accession>
<dbReference type="AlphaFoldDB" id="A0A8R7UAP0"/>
<dbReference type="Proteomes" id="UP000015106">
    <property type="component" value="Chromosome 5"/>
</dbReference>
<name>A0A8R7UAP0_TRIUA</name>
<feature type="region of interest" description="Disordered" evidence="1">
    <location>
        <begin position="33"/>
        <end position="56"/>
    </location>
</feature>
<reference evidence="2" key="2">
    <citation type="submission" date="2018-03" db="EMBL/GenBank/DDBJ databases">
        <title>The Triticum urartu genome reveals the dynamic nature of wheat genome evolution.</title>
        <authorList>
            <person name="Ling H."/>
            <person name="Ma B."/>
            <person name="Shi X."/>
            <person name="Liu H."/>
            <person name="Dong L."/>
            <person name="Sun H."/>
            <person name="Cao Y."/>
            <person name="Gao Q."/>
            <person name="Zheng S."/>
            <person name="Li Y."/>
            <person name="Yu Y."/>
            <person name="Du H."/>
            <person name="Qi M."/>
            <person name="Li Y."/>
            <person name="Yu H."/>
            <person name="Cui Y."/>
            <person name="Wang N."/>
            <person name="Chen C."/>
            <person name="Wu H."/>
            <person name="Zhao Y."/>
            <person name="Zhang J."/>
            <person name="Li Y."/>
            <person name="Zhou W."/>
            <person name="Zhang B."/>
            <person name="Hu W."/>
            <person name="Eijk M."/>
            <person name="Tang J."/>
            <person name="Witsenboer H."/>
            <person name="Zhao S."/>
            <person name="Li Z."/>
            <person name="Zhang A."/>
            <person name="Wang D."/>
            <person name="Liang C."/>
        </authorList>
    </citation>
    <scope>NUCLEOTIDE SEQUENCE [LARGE SCALE GENOMIC DNA]</scope>
    <source>
        <strain evidence="2">cv. G1812</strain>
    </source>
</reference>
<evidence type="ECO:0000313" key="2">
    <source>
        <dbReference type="EnsemblPlants" id="TuG1812G0500000052.01.T01"/>
    </source>
</evidence>
<sequence>MGWIYEYLEAFPVDDGWSGFVVLGLGDPHLLEGAEGGEDGASDPHTVLPLGRGDDLDLHGAGREGGDLLAHPVGDAGEHGGATTEDDVAVEVLPDVHITLHDGVVGGLVDPRGFHPDEGWLEEHLRAAEALGADGDDLAVGQLVALLHGGAGLGGLHLLVVVEGDVGELLLHVADDFALRRGGEGVAALREDLHEVVAHQRLDVLAVGHLRSLLLPPPLLLLILVCGCFLDLTQGSTSF</sequence>
<reference evidence="2" key="3">
    <citation type="submission" date="2022-06" db="UniProtKB">
        <authorList>
            <consortium name="EnsemblPlants"/>
        </authorList>
    </citation>
    <scope>IDENTIFICATION</scope>
</reference>
<reference evidence="3" key="1">
    <citation type="journal article" date="2013" name="Nature">
        <title>Draft genome of the wheat A-genome progenitor Triticum urartu.</title>
        <authorList>
            <person name="Ling H.Q."/>
            <person name="Zhao S."/>
            <person name="Liu D."/>
            <person name="Wang J."/>
            <person name="Sun H."/>
            <person name="Zhang C."/>
            <person name="Fan H."/>
            <person name="Li D."/>
            <person name="Dong L."/>
            <person name="Tao Y."/>
            <person name="Gao C."/>
            <person name="Wu H."/>
            <person name="Li Y."/>
            <person name="Cui Y."/>
            <person name="Guo X."/>
            <person name="Zheng S."/>
            <person name="Wang B."/>
            <person name="Yu K."/>
            <person name="Liang Q."/>
            <person name="Yang W."/>
            <person name="Lou X."/>
            <person name="Chen J."/>
            <person name="Feng M."/>
            <person name="Jian J."/>
            <person name="Zhang X."/>
            <person name="Luo G."/>
            <person name="Jiang Y."/>
            <person name="Liu J."/>
            <person name="Wang Z."/>
            <person name="Sha Y."/>
            <person name="Zhang B."/>
            <person name="Wu H."/>
            <person name="Tang D."/>
            <person name="Shen Q."/>
            <person name="Xue P."/>
            <person name="Zou S."/>
            <person name="Wang X."/>
            <person name="Liu X."/>
            <person name="Wang F."/>
            <person name="Yang Y."/>
            <person name="An X."/>
            <person name="Dong Z."/>
            <person name="Zhang K."/>
            <person name="Zhang X."/>
            <person name="Luo M.C."/>
            <person name="Dvorak J."/>
            <person name="Tong Y."/>
            <person name="Wang J."/>
            <person name="Yang H."/>
            <person name="Li Z."/>
            <person name="Wang D."/>
            <person name="Zhang A."/>
            <person name="Wang J."/>
        </authorList>
    </citation>
    <scope>NUCLEOTIDE SEQUENCE</scope>
    <source>
        <strain evidence="3">cv. G1812</strain>
    </source>
</reference>